<dbReference type="InterPro" id="IPR029055">
    <property type="entry name" value="Ntn_hydrolases_N"/>
</dbReference>
<accession>A0ABP8WZS0</accession>
<dbReference type="EC" id="3.5.1.118" evidence="2"/>
<keyword evidence="2" id="KW-0378">Hydrolase</keyword>
<name>A0ABP8WZS0_9ACTN</name>
<feature type="region of interest" description="Disordered" evidence="3">
    <location>
        <begin position="226"/>
        <end position="255"/>
    </location>
</feature>
<dbReference type="PANTHER" id="PTHR43187">
    <property type="entry name" value="GLUTAMINE AMIDOTRANSFERASE DUG3-RELATED"/>
    <property type="match status" value="1"/>
</dbReference>
<evidence type="ECO:0000313" key="4">
    <source>
        <dbReference type="EMBL" id="GAA4698199.1"/>
    </source>
</evidence>
<keyword evidence="1 2" id="KW-0315">Glutamine amidotransferase</keyword>
<dbReference type="InterPro" id="IPR026869">
    <property type="entry name" value="EgtC-like"/>
</dbReference>
<proteinExistence type="inferred from homology"/>
<dbReference type="Gene3D" id="3.60.20.10">
    <property type="entry name" value="Glutamine Phosphoribosylpyrophosphate, subunit 1, domain 1"/>
    <property type="match status" value="1"/>
</dbReference>
<dbReference type="Proteomes" id="UP001500621">
    <property type="component" value="Unassembled WGS sequence"/>
</dbReference>
<organism evidence="4 5">
    <name type="scientific">Nocardioides nanhaiensis</name>
    <dbReference type="NCBI Taxonomy" id="1476871"/>
    <lineage>
        <taxon>Bacteria</taxon>
        <taxon>Bacillati</taxon>
        <taxon>Actinomycetota</taxon>
        <taxon>Actinomycetes</taxon>
        <taxon>Propionibacteriales</taxon>
        <taxon>Nocardioidaceae</taxon>
        <taxon>Nocardioides</taxon>
    </lineage>
</organism>
<dbReference type="SUPFAM" id="SSF56235">
    <property type="entry name" value="N-terminal nucleophile aminohydrolases (Ntn hydrolases)"/>
    <property type="match status" value="1"/>
</dbReference>
<dbReference type="Pfam" id="PF13230">
    <property type="entry name" value="GATase_4"/>
    <property type="match status" value="1"/>
</dbReference>
<comment type="pathway">
    <text evidence="2">Amino-acid biosynthesis; ergothioneine biosynthesis.</text>
</comment>
<evidence type="ECO:0000313" key="5">
    <source>
        <dbReference type="Proteomes" id="UP001500621"/>
    </source>
</evidence>
<keyword evidence="5" id="KW-1185">Reference proteome</keyword>
<dbReference type="HAMAP" id="MF_02036">
    <property type="entry name" value="EgtC"/>
    <property type="match status" value="1"/>
</dbReference>
<comment type="caution">
    <text evidence="4">The sequence shown here is derived from an EMBL/GenBank/DDBJ whole genome shotgun (WGS) entry which is preliminary data.</text>
</comment>
<dbReference type="EMBL" id="BAABIM010000005">
    <property type="protein sequence ID" value="GAA4698199.1"/>
    <property type="molecule type" value="Genomic_DNA"/>
</dbReference>
<reference evidence="5" key="1">
    <citation type="journal article" date="2019" name="Int. J. Syst. Evol. Microbiol.">
        <title>The Global Catalogue of Microorganisms (GCM) 10K type strain sequencing project: providing services to taxonomists for standard genome sequencing and annotation.</title>
        <authorList>
            <consortium name="The Broad Institute Genomics Platform"/>
            <consortium name="The Broad Institute Genome Sequencing Center for Infectious Disease"/>
            <person name="Wu L."/>
            <person name="Ma J."/>
        </authorList>
    </citation>
    <scope>NUCLEOTIDE SEQUENCE [LARGE SCALE GENOMIC DNA]</scope>
    <source>
        <strain evidence="5">JCM 18127</strain>
    </source>
</reference>
<comment type="function">
    <text evidence="2">Catalyzes the hydrolysis of the gamma-glutamyl amide bond of hercynyl-gamma-L-glutamyl-L-cysteine sulfoxide to produce hercynylcysteine sulfoxide, a step in the biosynthesis pathway of ergothioneine.</text>
</comment>
<dbReference type="PANTHER" id="PTHR43187:SF2">
    <property type="entry name" value="GAMMA-GLUTAMYL-HERCYNYLCYSTEINE SULFOXIDE HYDROLASE"/>
    <property type="match status" value="1"/>
</dbReference>
<dbReference type="RefSeq" id="WP_345271757.1">
    <property type="nucleotide sequence ID" value="NZ_BAABIM010000005.1"/>
</dbReference>
<dbReference type="NCBIfam" id="TIGR03442">
    <property type="entry name" value="ergothioneine biosynthesis protein EgtC"/>
    <property type="match status" value="1"/>
</dbReference>
<evidence type="ECO:0000256" key="3">
    <source>
        <dbReference type="SAM" id="MobiDB-lite"/>
    </source>
</evidence>
<sequence length="255" mass="27117">MCRHLAWLGEPRSLADLVLAPEHGLLRQSYQPRRQSHGLVNADGWGVGWHDPAHPDHPHPVRWRSAQPLWNAAAFAAVAPLLHAGSVVAAVRSATVGMPPDETAAAPFAGGPDGRWLVSHNGRVDRSVLPFRHDAESVCDSAVLAAHVLALGPDRLAATVIEVAAADPGARLSLLLGDGERVLAVSWGDPMAYLERPDGVVVASEPYDDDPRWVDVPDRHHLEVTPAGQVVVTPLDPAPPPTPAPIHSSREAATP</sequence>
<comment type="catalytic activity">
    <reaction evidence="2">
        <text>gamma-L-glutamyl-hercynylcysteine S-oxide + H2O = S-(hercyn-2-yl)-L-cysteine S-oxide + L-glutamate</text>
        <dbReference type="Rhea" id="RHEA:42684"/>
        <dbReference type="ChEBI" id="CHEBI:15377"/>
        <dbReference type="ChEBI" id="CHEBI:29985"/>
        <dbReference type="ChEBI" id="CHEBI:82703"/>
        <dbReference type="ChEBI" id="CHEBI:82706"/>
        <dbReference type="EC" id="3.5.1.118"/>
    </reaction>
</comment>
<dbReference type="InterPro" id="IPR032889">
    <property type="entry name" value="EgtC_Actinobacteria"/>
</dbReference>
<gene>
    <name evidence="2 4" type="primary">egtC</name>
    <name evidence="4" type="ORF">GCM10023226_40910</name>
</gene>
<evidence type="ECO:0000256" key="1">
    <source>
        <dbReference type="ARBA" id="ARBA00022962"/>
    </source>
</evidence>
<dbReference type="InterPro" id="IPR017808">
    <property type="entry name" value="EgtC"/>
</dbReference>
<dbReference type="InterPro" id="IPR052373">
    <property type="entry name" value="Gamma-glu_amide_hydrolase"/>
</dbReference>
<protein>
    <recommendedName>
        <fullName evidence="2">Gamma-glutamyl-hercynylcysteine sulfoxide hydrolase</fullName>
        <ecNumber evidence="2">3.5.1.118</ecNumber>
    </recommendedName>
    <alternativeName>
        <fullName evidence="2">Gamma-glutamyl hercynylcysteine S-oxide hydrolase</fullName>
    </alternativeName>
</protein>
<evidence type="ECO:0000256" key="2">
    <source>
        <dbReference type="HAMAP-Rule" id="MF_02036"/>
    </source>
</evidence>
<dbReference type="CDD" id="cd01908">
    <property type="entry name" value="YafJ"/>
    <property type="match status" value="1"/>
</dbReference>